<evidence type="ECO:0000256" key="1">
    <source>
        <dbReference type="ARBA" id="ARBA00004442"/>
    </source>
</evidence>
<feature type="compositionally biased region" description="Basic and acidic residues" evidence="5">
    <location>
        <begin position="391"/>
        <end position="413"/>
    </location>
</feature>
<evidence type="ECO:0000256" key="5">
    <source>
        <dbReference type="SAM" id="MobiDB-lite"/>
    </source>
</evidence>
<proteinExistence type="predicted"/>
<dbReference type="Proteomes" id="UP000192611">
    <property type="component" value="Unassembled WGS sequence"/>
</dbReference>
<dbReference type="InterPro" id="IPR036737">
    <property type="entry name" value="OmpA-like_sf"/>
</dbReference>
<evidence type="ECO:0000256" key="4">
    <source>
        <dbReference type="PROSITE-ProRule" id="PRU00473"/>
    </source>
</evidence>
<dbReference type="PANTHER" id="PTHR30329:SF21">
    <property type="entry name" value="LIPOPROTEIN YIAD-RELATED"/>
    <property type="match status" value="1"/>
</dbReference>
<feature type="domain" description="OmpA-like" evidence="6">
    <location>
        <begin position="487"/>
        <end position="603"/>
    </location>
</feature>
<dbReference type="Pfam" id="PF00691">
    <property type="entry name" value="OmpA"/>
    <property type="match status" value="1"/>
</dbReference>
<evidence type="ECO:0000313" key="8">
    <source>
        <dbReference type="Proteomes" id="UP000192611"/>
    </source>
</evidence>
<feature type="region of interest" description="Disordered" evidence="5">
    <location>
        <begin position="381"/>
        <end position="457"/>
    </location>
</feature>
<feature type="compositionally biased region" description="Low complexity" evidence="5">
    <location>
        <begin position="423"/>
        <end position="432"/>
    </location>
</feature>
<dbReference type="PANTHER" id="PTHR30329">
    <property type="entry name" value="STATOR ELEMENT OF FLAGELLAR MOTOR COMPLEX"/>
    <property type="match status" value="1"/>
</dbReference>
<sequence length="603" mass="67208">MTLMSVIVSIKTIVGGMRMLRKYFYCFVVIPLFIGILMPNIAGATGQTLYGLAGLPLNYYANVLGPSASSTFFGMYFWEAPYKCAHSAYPHMYFSAPGGISVSFLKHVEVAFCASLALKRVNKFEVGEPMLDYLALSEMGLGDMRFSAKGMIIEQERAKVDLGVIFFLDLPMGRSDRTRLNTRVEDDPLDRRALTLLTQSRDRMFSDGRVNYNWGVIEAISRSFYPRDEYNLINITGNIGYVVQTGYINYADDISLYRIDPDNPLDFSDLHGRVKKSKRPEYFILGGGFEVRPIKVLTGFFETQLKVFSSVDSDEVLHPDGKAARHFEVLTGIRINHYDLYHLTLGFGKTFGKWSVNYASGDLAKENYNLYVTVGTDLPTAPVDTDGDGIPDPRDQCPKDPEDFDGFQDHDGCPDPDNDGDGVPDIIDGAPNDPEDIDGWEDDDGIPDPDNDGDGIPDIKDQCPNEPETFNDYMDEDGCPDEKPPEKPEVRRMVLKGLKFKPNSAELLPGSYASLEEAGRILKEFPDITVTIEGHAASTGRPDFELSLSQERANSVKNYLVSSYGIDPSRIRTVGYGSTKPIADNSTSYGRSQNRRIEFVVNE</sequence>
<dbReference type="InterPro" id="IPR006664">
    <property type="entry name" value="OMP_bac"/>
</dbReference>
<dbReference type="SUPFAM" id="SSF103647">
    <property type="entry name" value="TSP type-3 repeat"/>
    <property type="match status" value="1"/>
</dbReference>
<name>A0A1W9S2R7_9BACT</name>
<dbReference type="EMBL" id="NATQ01000011">
    <property type="protein sequence ID" value="OQX91119.1"/>
    <property type="molecule type" value="Genomic_DNA"/>
</dbReference>
<dbReference type="GO" id="GO:0005509">
    <property type="term" value="F:calcium ion binding"/>
    <property type="evidence" value="ECO:0007669"/>
    <property type="project" value="InterPro"/>
</dbReference>
<evidence type="ECO:0000313" key="7">
    <source>
        <dbReference type="EMBL" id="OQX91119.1"/>
    </source>
</evidence>
<evidence type="ECO:0000256" key="2">
    <source>
        <dbReference type="ARBA" id="ARBA00023136"/>
    </source>
</evidence>
<dbReference type="PRINTS" id="PR01021">
    <property type="entry name" value="OMPADOMAIN"/>
</dbReference>
<dbReference type="SUPFAM" id="SSF103088">
    <property type="entry name" value="OmpA-like"/>
    <property type="match status" value="1"/>
</dbReference>
<dbReference type="InterPro" id="IPR028974">
    <property type="entry name" value="TSP_type-3_rpt"/>
</dbReference>
<accession>A0A1W9S2R7</accession>
<comment type="subcellular location">
    <subcellularLocation>
        <location evidence="1">Cell outer membrane</location>
    </subcellularLocation>
</comment>
<dbReference type="PROSITE" id="PS51123">
    <property type="entry name" value="OMPA_2"/>
    <property type="match status" value="1"/>
</dbReference>
<dbReference type="InterPro" id="IPR006665">
    <property type="entry name" value="OmpA-like"/>
</dbReference>
<dbReference type="AlphaFoldDB" id="A0A1W9S2R7"/>
<keyword evidence="2 4" id="KW-0472">Membrane</keyword>
<feature type="compositionally biased region" description="Acidic residues" evidence="5">
    <location>
        <begin position="433"/>
        <end position="455"/>
    </location>
</feature>
<dbReference type="Gene3D" id="4.10.1080.10">
    <property type="entry name" value="TSP type-3 repeat"/>
    <property type="match status" value="1"/>
</dbReference>
<evidence type="ECO:0000256" key="3">
    <source>
        <dbReference type="ARBA" id="ARBA00023237"/>
    </source>
</evidence>
<reference evidence="8" key="1">
    <citation type="submission" date="2017-03" db="EMBL/GenBank/DDBJ databases">
        <title>Novel pathways for hydrocarbon cycling and metabolic interdependencies in hydrothermal sediment communities.</title>
        <authorList>
            <person name="Dombrowski N."/>
            <person name="Seitz K."/>
            <person name="Teske A."/>
            <person name="Baker B."/>
        </authorList>
    </citation>
    <scope>NUCLEOTIDE SEQUENCE [LARGE SCALE GENOMIC DNA]</scope>
</reference>
<comment type="caution">
    <text evidence="7">The sequence shown here is derived from an EMBL/GenBank/DDBJ whole genome shotgun (WGS) entry which is preliminary data.</text>
</comment>
<gene>
    <name evidence="7" type="ORF">B6D57_00845</name>
</gene>
<dbReference type="InterPro" id="IPR050330">
    <property type="entry name" value="Bact_OuterMem_StrucFunc"/>
</dbReference>
<dbReference type="Gene3D" id="3.30.1330.60">
    <property type="entry name" value="OmpA-like domain"/>
    <property type="match status" value="1"/>
</dbReference>
<organism evidence="7 8">
    <name type="scientific">Candidatus Coatesbacteria bacterium 4484_99</name>
    <dbReference type="NCBI Taxonomy" id="1970774"/>
    <lineage>
        <taxon>Bacteria</taxon>
        <taxon>Candidatus Coatesiibacteriota</taxon>
    </lineage>
</organism>
<evidence type="ECO:0000259" key="6">
    <source>
        <dbReference type="PROSITE" id="PS51123"/>
    </source>
</evidence>
<dbReference type="GO" id="GO:0009279">
    <property type="term" value="C:cell outer membrane"/>
    <property type="evidence" value="ECO:0007669"/>
    <property type="project" value="UniProtKB-SubCell"/>
</dbReference>
<protein>
    <recommendedName>
        <fullName evidence="6">OmpA-like domain-containing protein</fullName>
    </recommendedName>
</protein>
<keyword evidence="3" id="KW-0998">Cell outer membrane</keyword>
<dbReference type="CDD" id="cd07185">
    <property type="entry name" value="OmpA_C-like"/>
    <property type="match status" value="1"/>
</dbReference>